<dbReference type="EMBL" id="PDNA01000002">
    <property type="protein sequence ID" value="PGH27937.1"/>
    <property type="molecule type" value="Genomic_DNA"/>
</dbReference>
<keyword evidence="2" id="KW-1185">Reference proteome</keyword>
<proteinExistence type="predicted"/>
<sequence length="278" mass="30852">MGDTPGPREGLRSGSGVEDIQKPSAQQFHAILTAHQEAHFTYENVDESVGPLVFAFLDETPAIEAACARFGYNSYTKTFDVDVIPTFTHDCHQVWLNEEVPQMSDSQFITPAERLQLRRSTGSSFREFQGPYAASEKQPDMSIVPDGQHLPSVVVESGWSESFAKLHRNMRLWLVGGAGEVKLALLLKWTKTPGNHAKGVVESWDLDPAGNERLLQTEAIFPMPQTGSANQAIRITRGQLFGNRLPQGRNPSDTYRLSVSNLRNEAIVSLQRDGYRPA</sequence>
<dbReference type="OrthoDB" id="76567at2759"/>
<dbReference type="AlphaFoldDB" id="A0A2B7Z517"/>
<dbReference type="Proteomes" id="UP000224634">
    <property type="component" value="Unassembled WGS sequence"/>
</dbReference>
<comment type="caution">
    <text evidence="1">The sequence shown here is derived from an EMBL/GenBank/DDBJ whole genome shotgun (WGS) entry which is preliminary data.</text>
</comment>
<reference evidence="1 2" key="1">
    <citation type="submission" date="2017-10" db="EMBL/GenBank/DDBJ databases">
        <title>Comparative genomics in systemic dimorphic fungi from Ajellomycetaceae.</title>
        <authorList>
            <person name="Munoz J.F."/>
            <person name="Mcewen J.G."/>
            <person name="Clay O.K."/>
            <person name="Cuomo C.A."/>
        </authorList>
    </citation>
    <scope>NUCLEOTIDE SEQUENCE [LARGE SCALE GENOMIC DNA]</scope>
    <source>
        <strain evidence="1 2">UAMH7299</strain>
    </source>
</reference>
<protein>
    <submittedName>
        <fullName evidence="1">Uncharacterized protein</fullName>
    </submittedName>
</protein>
<evidence type="ECO:0000313" key="2">
    <source>
        <dbReference type="Proteomes" id="UP000224634"/>
    </source>
</evidence>
<name>A0A2B7Z517_POLH7</name>
<evidence type="ECO:0000313" key="1">
    <source>
        <dbReference type="EMBL" id="PGH27937.1"/>
    </source>
</evidence>
<gene>
    <name evidence="1" type="ORF">AJ80_00191</name>
</gene>
<accession>A0A2B7Z517</accession>
<organism evidence="1 2">
    <name type="scientific">Polytolypa hystricis (strain UAMH7299)</name>
    <dbReference type="NCBI Taxonomy" id="1447883"/>
    <lineage>
        <taxon>Eukaryota</taxon>
        <taxon>Fungi</taxon>
        <taxon>Dikarya</taxon>
        <taxon>Ascomycota</taxon>
        <taxon>Pezizomycotina</taxon>
        <taxon>Eurotiomycetes</taxon>
        <taxon>Eurotiomycetidae</taxon>
        <taxon>Onygenales</taxon>
        <taxon>Onygenales incertae sedis</taxon>
        <taxon>Polytolypa</taxon>
    </lineage>
</organism>